<evidence type="ECO:0000313" key="2">
    <source>
        <dbReference type="Proteomes" id="UP000805193"/>
    </source>
</evidence>
<comment type="caution">
    <text evidence="1">The sequence shown here is derived from an EMBL/GenBank/DDBJ whole genome shotgun (WGS) entry which is preliminary data.</text>
</comment>
<sequence>WKGRQSACERSQRNVGRTDRDVRPTGSCASPWPSCVGKPAAASARENALCRRSAAPTRSRHPTSLGLYRLIAPGALLRSPVMDTKKPDERRSWWARRTKMERCLLVSLGLVTIIAVILIITTSVAMARPR</sequence>
<feature type="non-terminal residue" evidence="1">
    <location>
        <position position="130"/>
    </location>
</feature>
<protein>
    <submittedName>
        <fullName evidence="1">Uncharacterized protein</fullName>
    </submittedName>
</protein>
<accession>A0AC60PJX6</accession>
<dbReference type="EMBL" id="JABSTQ010010403">
    <property type="protein sequence ID" value="KAG0421217.1"/>
    <property type="molecule type" value="Genomic_DNA"/>
</dbReference>
<gene>
    <name evidence="1" type="ORF">HPB47_002888</name>
</gene>
<feature type="non-terminal residue" evidence="1">
    <location>
        <position position="1"/>
    </location>
</feature>
<dbReference type="Proteomes" id="UP000805193">
    <property type="component" value="Unassembled WGS sequence"/>
</dbReference>
<proteinExistence type="predicted"/>
<reference evidence="1 2" key="1">
    <citation type="journal article" date="2020" name="Cell">
        <title>Large-Scale Comparative Analyses of Tick Genomes Elucidate Their Genetic Diversity and Vector Capacities.</title>
        <authorList>
            <consortium name="Tick Genome and Microbiome Consortium (TIGMIC)"/>
            <person name="Jia N."/>
            <person name="Wang J."/>
            <person name="Shi W."/>
            <person name="Du L."/>
            <person name="Sun Y."/>
            <person name="Zhan W."/>
            <person name="Jiang J.F."/>
            <person name="Wang Q."/>
            <person name="Zhang B."/>
            <person name="Ji P."/>
            <person name="Bell-Sakyi L."/>
            <person name="Cui X.M."/>
            <person name="Yuan T.T."/>
            <person name="Jiang B.G."/>
            <person name="Yang W.F."/>
            <person name="Lam T.T."/>
            <person name="Chang Q.C."/>
            <person name="Ding S.J."/>
            <person name="Wang X.J."/>
            <person name="Zhu J.G."/>
            <person name="Ruan X.D."/>
            <person name="Zhao L."/>
            <person name="Wei J.T."/>
            <person name="Ye R.Z."/>
            <person name="Que T.C."/>
            <person name="Du C.H."/>
            <person name="Zhou Y.H."/>
            <person name="Cheng J.X."/>
            <person name="Dai P.F."/>
            <person name="Guo W.B."/>
            <person name="Han X.H."/>
            <person name="Huang E.J."/>
            <person name="Li L.F."/>
            <person name="Wei W."/>
            <person name="Gao Y.C."/>
            <person name="Liu J.Z."/>
            <person name="Shao H.Z."/>
            <person name="Wang X."/>
            <person name="Wang C.C."/>
            <person name="Yang T.C."/>
            <person name="Huo Q.B."/>
            <person name="Li W."/>
            <person name="Chen H.Y."/>
            <person name="Chen S.E."/>
            <person name="Zhou L.G."/>
            <person name="Ni X.B."/>
            <person name="Tian J.H."/>
            <person name="Sheng Y."/>
            <person name="Liu T."/>
            <person name="Pan Y.S."/>
            <person name="Xia L.Y."/>
            <person name="Li J."/>
            <person name="Zhao F."/>
            <person name="Cao W.C."/>
        </authorList>
    </citation>
    <scope>NUCLEOTIDE SEQUENCE [LARGE SCALE GENOMIC DNA]</scope>
    <source>
        <strain evidence="1">Iper-2018</strain>
    </source>
</reference>
<name>A0AC60PJX6_IXOPE</name>
<keyword evidence="2" id="KW-1185">Reference proteome</keyword>
<organism evidence="1 2">
    <name type="scientific">Ixodes persulcatus</name>
    <name type="common">Taiga tick</name>
    <dbReference type="NCBI Taxonomy" id="34615"/>
    <lineage>
        <taxon>Eukaryota</taxon>
        <taxon>Metazoa</taxon>
        <taxon>Ecdysozoa</taxon>
        <taxon>Arthropoda</taxon>
        <taxon>Chelicerata</taxon>
        <taxon>Arachnida</taxon>
        <taxon>Acari</taxon>
        <taxon>Parasitiformes</taxon>
        <taxon>Ixodida</taxon>
        <taxon>Ixodoidea</taxon>
        <taxon>Ixodidae</taxon>
        <taxon>Ixodinae</taxon>
        <taxon>Ixodes</taxon>
    </lineage>
</organism>
<evidence type="ECO:0000313" key="1">
    <source>
        <dbReference type="EMBL" id="KAG0421217.1"/>
    </source>
</evidence>